<dbReference type="Gene3D" id="3.30.2230.10">
    <property type="entry name" value="DUSP-like"/>
    <property type="match status" value="1"/>
</dbReference>
<dbReference type="InParanoid" id="S2JDZ7"/>
<dbReference type="InterPro" id="IPR001607">
    <property type="entry name" value="Znf_UBP"/>
</dbReference>
<evidence type="ECO:0000259" key="2">
    <source>
        <dbReference type="PROSITE" id="PS50271"/>
    </source>
</evidence>
<gene>
    <name evidence="3" type="ORF">HMPREF1544_04726</name>
</gene>
<dbReference type="InterPro" id="IPR001810">
    <property type="entry name" value="F-box_dom"/>
</dbReference>
<dbReference type="STRING" id="1220926.S2JDZ7"/>
<keyword evidence="1" id="KW-0863">Zinc-finger</keyword>
<dbReference type="InterPro" id="IPR013087">
    <property type="entry name" value="Znf_C2H2_type"/>
</dbReference>
<dbReference type="InterPro" id="IPR035927">
    <property type="entry name" value="DUSP-like_sf"/>
</dbReference>
<evidence type="ECO:0000313" key="4">
    <source>
        <dbReference type="Proteomes" id="UP000014254"/>
    </source>
</evidence>
<keyword evidence="1" id="KW-0479">Metal-binding</keyword>
<dbReference type="PROSITE" id="PS00028">
    <property type="entry name" value="ZINC_FINGER_C2H2_1"/>
    <property type="match status" value="1"/>
</dbReference>
<dbReference type="VEuPathDB" id="FungiDB:HMPREF1544_04726"/>
<dbReference type="Gene3D" id="3.30.40.10">
    <property type="entry name" value="Zinc/RING finger domain, C3HC4 (zinc finger)"/>
    <property type="match status" value="1"/>
</dbReference>
<dbReference type="eggNOG" id="ENOG502TAMF">
    <property type="taxonomic scope" value="Eukaryota"/>
</dbReference>
<dbReference type="InterPro" id="IPR013083">
    <property type="entry name" value="Znf_RING/FYVE/PHD"/>
</dbReference>
<dbReference type="OMA" id="QICVDWI"/>
<evidence type="ECO:0000313" key="3">
    <source>
        <dbReference type="EMBL" id="EPB88491.1"/>
    </source>
</evidence>
<evidence type="ECO:0000256" key="1">
    <source>
        <dbReference type="PROSITE-ProRule" id="PRU00502"/>
    </source>
</evidence>
<keyword evidence="4" id="KW-1185">Reference proteome</keyword>
<proteinExistence type="predicted"/>
<dbReference type="Pfam" id="PF12937">
    <property type="entry name" value="F-box-like"/>
    <property type="match status" value="1"/>
</dbReference>
<dbReference type="Proteomes" id="UP000014254">
    <property type="component" value="Unassembled WGS sequence"/>
</dbReference>
<dbReference type="EMBL" id="KE123950">
    <property type="protein sequence ID" value="EPB88491.1"/>
    <property type="molecule type" value="Genomic_DNA"/>
</dbReference>
<dbReference type="SUPFAM" id="SSF57850">
    <property type="entry name" value="RING/U-box"/>
    <property type="match status" value="1"/>
</dbReference>
<dbReference type="AlphaFoldDB" id="S2JDZ7"/>
<dbReference type="SUPFAM" id="SSF143791">
    <property type="entry name" value="DUSP-like"/>
    <property type="match status" value="1"/>
</dbReference>
<dbReference type="GO" id="GO:0008270">
    <property type="term" value="F:zinc ion binding"/>
    <property type="evidence" value="ECO:0007669"/>
    <property type="project" value="UniProtKB-KW"/>
</dbReference>
<feature type="domain" description="UBP-type" evidence="2">
    <location>
        <begin position="80"/>
        <end position="186"/>
    </location>
</feature>
<sequence length="332" mass="38594">MVAITCLSYDILICIAGYLTSKELATLSQCSKSMYQLQWVDLLWKQYCHDDFSISYNHPDQTFRQLYLQCVESAKQNKRLPCQHLQQYIDQPIILDDRQQQQLTKLDKCQRCFVSGFENLFVCLSSSCQHQLICDRHARHHARLLHTTQHAVYFKPNMAELFCQICVDWIGGKETDPAEQYHATQITDMWSNYIYTNNDLGRKINHIRSIRQYERHLRWKDTPQYIMNNPAGYCFITSDWMAEWEMFVEGWTTDPPSTMIDQTSLLSSVASSSVIVGTGSDGSDATSPLRLHSTESVMIISKDTWNHLAKHYSVKGQQITEGNRIFIVYDMK</sequence>
<name>S2JDZ7_MUCC1</name>
<organism evidence="3 4">
    <name type="scientific">Mucor circinelloides f. circinelloides (strain 1006PhL)</name>
    <name type="common">Mucormycosis agent</name>
    <name type="synonym">Calyptromyces circinelloides</name>
    <dbReference type="NCBI Taxonomy" id="1220926"/>
    <lineage>
        <taxon>Eukaryota</taxon>
        <taxon>Fungi</taxon>
        <taxon>Fungi incertae sedis</taxon>
        <taxon>Mucoromycota</taxon>
        <taxon>Mucoromycotina</taxon>
        <taxon>Mucoromycetes</taxon>
        <taxon>Mucorales</taxon>
        <taxon>Mucorineae</taxon>
        <taxon>Mucoraceae</taxon>
        <taxon>Mucor</taxon>
    </lineage>
</organism>
<dbReference type="OrthoDB" id="2288293at2759"/>
<accession>S2JDZ7</accession>
<dbReference type="SUPFAM" id="SSF81383">
    <property type="entry name" value="F-box domain"/>
    <property type="match status" value="1"/>
</dbReference>
<dbReference type="PROSITE" id="PS50271">
    <property type="entry name" value="ZF_UBP"/>
    <property type="match status" value="1"/>
</dbReference>
<keyword evidence="1" id="KW-0862">Zinc</keyword>
<dbReference type="InterPro" id="IPR036047">
    <property type="entry name" value="F-box-like_dom_sf"/>
</dbReference>
<reference evidence="4" key="1">
    <citation type="submission" date="2013-05" db="EMBL/GenBank/DDBJ databases">
        <title>The Genome sequence of Mucor circinelloides f. circinelloides 1006PhL.</title>
        <authorList>
            <consortium name="The Broad Institute Genomics Platform"/>
            <person name="Cuomo C."/>
            <person name="Earl A."/>
            <person name="Findley K."/>
            <person name="Lee S.C."/>
            <person name="Walker B."/>
            <person name="Young S."/>
            <person name="Zeng Q."/>
            <person name="Gargeya S."/>
            <person name="Fitzgerald M."/>
            <person name="Haas B."/>
            <person name="Abouelleil A."/>
            <person name="Allen A.W."/>
            <person name="Alvarado L."/>
            <person name="Arachchi H.M."/>
            <person name="Berlin A.M."/>
            <person name="Chapman S.B."/>
            <person name="Gainer-Dewar J."/>
            <person name="Goldberg J."/>
            <person name="Griggs A."/>
            <person name="Gujja S."/>
            <person name="Hansen M."/>
            <person name="Howarth C."/>
            <person name="Imamovic A."/>
            <person name="Ireland A."/>
            <person name="Larimer J."/>
            <person name="McCowan C."/>
            <person name="Murphy C."/>
            <person name="Pearson M."/>
            <person name="Poon T.W."/>
            <person name="Priest M."/>
            <person name="Roberts A."/>
            <person name="Saif S."/>
            <person name="Shea T."/>
            <person name="Sisk P."/>
            <person name="Sykes S."/>
            <person name="Wortman J."/>
            <person name="Nusbaum C."/>
            <person name="Birren B."/>
        </authorList>
    </citation>
    <scope>NUCLEOTIDE SEQUENCE [LARGE SCALE GENOMIC DNA]</scope>
    <source>
        <strain evidence="4">1006PhL</strain>
    </source>
</reference>
<protein>
    <recommendedName>
        <fullName evidence="2">UBP-type domain-containing protein</fullName>
    </recommendedName>
</protein>